<evidence type="ECO:0000256" key="2">
    <source>
        <dbReference type="ARBA" id="ARBA00022526"/>
    </source>
</evidence>
<evidence type="ECO:0008006" key="5">
    <source>
        <dbReference type="Google" id="ProtNLM"/>
    </source>
</evidence>
<dbReference type="InterPro" id="IPR050282">
    <property type="entry name" value="Cycloisomerase_2"/>
</dbReference>
<dbReference type="RefSeq" id="WP_066045237.1">
    <property type="nucleotide sequence ID" value="NZ_CP018093.1"/>
</dbReference>
<dbReference type="KEGG" id="fhi:FSC454_08505"/>
<dbReference type="InterPro" id="IPR015943">
    <property type="entry name" value="WD40/YVTN_repeat-like_dom_sf"/>
</dbReference>
<dbReference type="InterPro" id="IPR019405">
    <property type="entry name" value="Lactonase_7-beta_prop"/>
</dbReference>
<dbReference type="GO" id="GO:0017057">
    <property type="term" value="F:6-phosphogluconolactonase activity"/>
    <property type="evidence" value="ECO:0007669"/>
    <property type="project" value="TreeGrafter"/>
</dbReference>
<dbReference type="GO" id="GO:0006006">
    <property type="term" value="P:glucose metabolic process"/>
    <property type="evidence" value="ECO:0007669"/>
    <property type="project" value="UniProtKB-KW"/>
</dbReference>
<dbReference type="EMBL" id="CP018093">
    <property type="protein sequence ID" value="APD51112.1"/>
    <property type="molecule type" value="Genomic_DNA"/>
</dbReference>
<dbReference type="Proteomes" id="UP000182459">
    <property type="component" value="Chromosome"/>
</dbReference>
<name>A0AAC9J7W8_9GAMM</name>
<proteinExistence type="inferred from homology"/>
<protein>
    <recommendedName>
        <fullName evidence="5">6-phosphogluconolactonase</fullName>
    </recommendedName>
</protein>
<comment type="similarity">
    <text evidence="1">Belongs to the cycloisomerase 2 family.</text>
</comment>
<evidence type="ECO:0000313" key="3">
    <source>
        <dbReference type="EMBL" id="APD51112.1"/>
    </source>
</evidence>
<keyword evidence="2" id="KW-0313">Glucose metabolism</keyword>
<dbReference type="SUPFAM" id="SSF50969">
    <property type="entry name" value="YVTN repeat-like/Quinoprotein amine dehydrogenase"/>
    <property type="match status" value="1"/>
</dbReference>
<dbReference type="InterPro" id="IPR011044">
    <property type="entry name" value="Quino_amine_DH_bsu"/>
</dbReference>
<organism evidence="3 4">
    <name type="scientific">Francisella hispaniensis FSC454</name>
    <dbReference type="NCBI Taxonomy" id="1088883"/>
    <lineage>
        <taxon>Bacteria</taxon>
        <taxon>Pseudomonadati</taxon>
        <taxon>Pseudomonadota</taxon>
        <taxon>Gammaproteobacteria</taxon>
        <taxon>Thiotrichales</taxon>
        <taxon>Francisellaceae</taxon>
        <taxon>Francisella</taxon>
    </lineage>
</organism>
<dbReference type="AlphaFoldDB" id="A0AAC9J7W8"/>
<sequence>MIRIFCLLCVFTIFIEFSHASNILQVKSEPISTSFSPKNDIAYIVSTLQSVVVAYKYDPKNGKLEEIEGMTFNTGGEAPRPPVFSRDGRFIYIVNTLSNSIVVMSVADDGKLNIIQKIHEGAPLKRSSFSPDGNYFYVLSPESYIILMYNVDKHSGKLSKAMTNLYPAGNIESKYSPSTLSFSQNGKYAYLTNGLSSSINTYDYNPNTGDLILNPERTIFTPTSGDDLFISRDKDSKNLYVPINLGNMIKHYYLENELIIESALKGVDGVIAPVQVEIYNGYAYINSELENKIYVYIQQPDGSLIPKTDAEQKPYYIDTVVNPVIQIIARDENVFLLATSPEQNSIASYRILDNGDLIPNDVY</sequence>
<dbReference type="Pfam" id="PF10282">
    <property type="entry name" value="Lactonase"/>
    <property type="match status" value="2"/>
</dbReference>
<accession>A0AAC9J7W8</accession>
<evidence type="ECO:0000256" key="1">
    <source>
        <dbReference type="ARBA" id="ARBA00005564"/>
    </source>
</evidence>
<reference evidence="3 4" key="1">
    <citation type="submission" date="2016-11" db="EMBL/GenBank/DDBJ databases">
        <authorList>
            <person name="Hagglund E."/>
            <person name="Bystrom M."/>
            <person name="Naslund J."/>
            <person name="Stenberg P."/>
            <person name="Sjodin A."/>
        </authorList>
    </citation>
    <scope>NUCLEOTIDE SEQUENCE [LARGE SCALE GENOMIC DNA]</scope>
    <source>
        <strain evidence="3 4">CCUG 58020</strain>
    </source>
</reference>
<gene>
    <name evidence="3" type="ORF">FSC454_08505</name>
</gene>
<keyword evidence="2" id="KW-0119">Carbohydrate metabolism</keyword>
<dbReference type="Gene3D" id="2.130.10.10">
    <property type="entry name" value="YVTN repeat-like/Quinoprotein amine dehydrogenase"/>
    <property type="match status" value="2"/>
</dbReference>
<dbReference type="PANTHER" id="PTHR30344:SF1">
    <property type="entry name" value="6-PHOSPHOGLUCONOLACTONASE"/>
    <property type="match status" value="1"/>
</dbReference>
<keyword evidence="4" id="KW-1185">Reference proteome</keyword>
<evidence type="ECO:0000313" key="4">
    <source>
        <dbReference type="Proteomes" id="UP000182459"/>
    </source>
</evidence>
<dbReference type="PANTHER" id="PTHR30344">
    <property type="entry name" value="6-PHOSPHOGLUCONOLACTONASE-RELATED"/>
    <property type="match status" value="1"/>
</dbReference>